<keyword evidence="3" id="KW-1185">Reference proteome</keyword>
<feature type="transmembrane region" description="Helical" evidence="1">
    <location>
        <begin position="117"/>
        <end position="141"/>
    </location>
</feature>
<sequence length="171" mass="19858">MQARMWSSIAGLFSVLNTIQFLIFNLNQLTHIGYEEKYSIYLETNSRLASWVMLYRQSICTGFSVMTILVGCFLLYCIHKNVYTGLPIYTMWILTYEFTSFSMVLLTHGLIKEQFRGLGYLYLVLQVSRMTLHFGLLPFIVKHAYSLYKDPGSMGKVGRRRRSSISTVDSW</sequence>
<protein>
    <submittedName>
        <fullName evidence="2">Transmembrane protein 217B</fullName>
    </submittedName>
</protein>
<dbReference type="Proteomes" id="UP000001811">
    <property type="component" value="Chromosome 12"/>
</dbReference>
<dbReference type="eggNOG" id="ENOG502TK28">
    <property type="taxonomic scope" value="Eukaryota"/>
</dbReference>
<dbReference type="STRING" id="9986.ENSOCUP00000021187"/>
<evidence type="ECO:0000313" key="2">
    <source>
        <dbReference type="Ensembl" id="ENSOCUP00000021187.2"/>
    </source>
</evidence>
<reference evidence="2 3" key="1">
    <citation type="journal article" date="2011" name="Nature">
        <title>A high-resolution map of human evolutionary constraint using 29 mammals.</title>
        <authorList>
            <person name="Lindblad-Toh K."/>
            <person name="Garber M."/>
            <person name="Zuk O."/>
            <person name="Lin M.F."/>
            <person name="Parker B.J."/>
            <person name="Washietl S."/>
            <person name="Kheradpour P."/>
            <person name="Ernst J."/>
            <person name="Jordan G."/>
            <person name="Mauceli E."/>
            <person name="Ward L.D."/>
            <person name="Lowe C.B."/>
            <person name="Holloway A.K."/>
            <person name="Clamp M."/>
            <person name="Gnerre S."/>
            <person name="Alfoldi J."/>
            <person name="Beal K."/>
            <person name="Chang J."/>
            <person name="Clawson H."/>
            <person name="Cuff J."/>
            <person name="Di Palma F."/>
            <person name="Fitzgerald S."/>
            <person name="Flicek P."/>
            <person name="Guttman M."/>
            <person name="Hubisz M.J."/>
            <person name="Jaffe D.B."/>
            <person name="Jungreis I."/>
            <person name="Kent W.J."/>
            <person name="Kostka D."/>
            <person name="Lara M."/>
            <person name="Martins A.L."/>
            <person name="Massingham T."/>
            <person name="Moltke I."/>
            <person name="Raney B.J."/>
            <person name="Rasmussen M.D."/>
            <person name="Robinson J."/>
            <person name="Stark A."/>
            <person name="Vilella A.J."/>
            <person name="Wen J."/>
            <person name="Xie X."/>
            <person name="Zody M.C."/>
            <person name="Baldwin J."/>
            <person name="Bloom T."/>
            <person name="Chin C.W."/>
            <person name="Heiman D."/>
            <person name="Nicol R."/>
            <person name="Nusbaum C."/>
            <person name="Young S."/>
            <person name="Wilkinson J."/>
            <person name="Worley K.C."/>
            <person name="Kovar C.L."/>
            <person name="Muzny D.M."/>
            <person name="Gibbs R.A."/>
            <person name="Cree A."/>
            <person name="Dihn H.H."/>
            <person name="Fowler G."/>
            <person name="Jhangiani S."/>
            <person name="Joshi V."/>
            <person name="Lee S."/>
            <person name="Lewis L.R."/>
            <person name="Nazareth L.V."/>
            <person name="Okwuonu G."/>
            <person name="Santibanez J."/>
            <person name="Warren W.C."/>
            <person name="Mardis E.R."/>
            <person name="Weinstock G.M."/>
            <person name="Wilson R.K."/>
            <person name="Delehaunty K."/>
            <person name="Dooling D."/>
            <person name="Fronik C."/>
            <person name="Fulton L."/>
            <person name="Fulton B."/>
            <person name="Graves T."/>
            <person name="Minx P."/>
            <person name="Sodergren E."/>
            <person name="Birney E."/>
            <person name="Margulies E.H."/>
            <person name="Herrero J."/>
            <person name="Green E.D."/>
            <person name="Haussler D."/>
            <person name="Siepel A."/>
            <person name="Goldman N."/>
            <person name="Pollard K.S."/>
            <person name="Pedersen J.S."/>
            <person name="Lander E.S."/>
            <person name="Kellis M."/>
        </authorList>
    </citation>
    <scope>NUCLEOTIDE SEQUENCE [LARGE SCALE GENOMIC DNA]</scope>
    <source>
        <strain evidence="2 3">Thorbecke inbred</strain>
    </source>
</reference>
<dbReference type="AlphaFoldDB" id="G1TVU7"/>
<reference evidence="2" key="3">
    <citation type="submission" date="2025-09" db="UniProtKB">
        <authorList>
            <consortium name="Ensembl"/>
        </authorList>
    </citation>
    <scope>IDENTIFICATION</scope>
    <source>
        <strain evidence="2">Thorbecke</strain>
    </source>
</reference>
<dbReference type="InterPro" id="IPR027862">
    <property type="entry name" value="DUF4534"/>
</dbReference>
<dbReference type="InParanoid" id="G1TVU7"/>
<proteinExistence type="predicted"/>
<dbReference type="GeneTree" id="ENSGT00730000111479"/>
<evidence type="ECO:0000256" key="1">
    <source>
        <dbReference type="SAM" id="Phobius"/>
    </source>
</evidence>
<dbReference type="PaxDb" id="9986-ENSOCUP00000021187"/>
<dbReference type="PANTHER" id="PTHR34928">
    <property type="entry name" value="TRANSMEMBRANE PROTEIN 217"/>
    <property type="match status" value="1"/>
</dbReference>
<feature type="transmembrane region" description="Helical" evidence="1">
    <location>
        <begin position="89"/>
        <end position="111"/>
    </location>
</feature>
<dbReference type="Bgee" id="ENSOCUG00000024945">
    <property type="expression patterns" value="Expressed in testis and 5 other cell types or tissues"/>
</dbReference>
<keyword evidence="1" id="KW-1133">Transmembrane helix</keyword>
<accession>G1TVU7</accession>
<feature type="transmembrane region" description="Helical" evidence="1">
    <location>
        <begin position="54"/>
        <end position="77"/>
    </location>
</feature>
<organism evidence="2 3">
    <name type="scientific">Oryctolagus cuniculus</name>
    <name type="common">Rabbit</name>
    <dbReference type="NCBI Taxonomy" id="9986"/>
    <lineage>
        <taxon>Eukaryota</taxon>
        <taxon>Metazoa</taxon>
        <taxon>Chordata</taxon>
        <taxon>Craniata</taxon>
        <taxon>Vertebrata</taxon>
        <taxon>Euteleostomi</taxon>
        <taxon>Mammalia</taxon>
        <taxon>Eutheria</taxon>
        <taxon>Euarchontoglires</taxon>
        <taxon>Glires</taxon>
        <taxon>Lagomorpha</taxon>
        <taxon>Leporidae</taxon>
        <taxon>Oryctolagus</taxon>
    </lineage>
</organism>
<dbReference type="PANTHER" id="PTHR34928:SF3">
    <property type="entry name" value="TRANSMEMBRANE PROTEIN 217B-RELATED"/>
    <property type="match status" value="1"/>
</dbReference>
<feature type="transmembrane region" description="Helical" evidence="1">
    <location>
        <begin position="12"/>
        <end position="34"/>
    </location>
</feature>
<dbReference type="Ensembl" id="ENSOCUT00000030281.2">
    <property type="protein sequence ID" value="ENSOCUP00000021187.2"/>
    <property type="gene ID" value="ENSOCUG00000024945.2"/>
</dbReference>
<evidence type="ECO:0000313" key="3">
    <source>
        <dbReference type="Proteomes" id="UP000001811"/>
    </source>
</evidence>
<name>G1TVU7_RABIT</name>
<dbReference type="HOGENOM" id="CLU_1690687_0_0_1"/>
<keyword evidence="1" id="KW-0472">Membrane</keyword>
<reference evidence="2" key="2">
    <citation type="submission" date="2025-08" db="UniProtKB">
        <authorList>
            <consortium name="Ensembl"/>
        </authorList>
    </citation>
    <scope>IDENTIFICATION</scope>
    <source>
        <strain evidence="2">Thorbecke</strain>
    </source>
</reference>
<dbReference type="EMBL" id="AAGW02017852">
    <property type="status" value="NOT_ANNOTATED_CDS"/>
    <property type="molecule type" value="Genomic_DNA"/>
</dbReference>
<gene>
    <name evidence="2" type="primary">TMEM217B</name>
</gene>
<keyword evidence="1" id="KW-0812">Transmembrane</keyword>
<dbReference type="Pfam" id="PF15049">
    <property type="entry name" value="DUF4534"/>
    <property type="match status" value="1"/>
</dbReference>